<feature type="region of interest" description="Disordered" evidence="1">
    <location>
        <begin position="959"/>
        <end position="980"/>
    </location>
</feature>
<feature type="region of interest" description="Disordered" evidence="1">
    <location>
        <begin position="679"/>
        <end position="814"/>
    </location>
</feature>
<feature type="compositionally biased region" description="Basic residues" evidence="1">
    <location>
        <begin position="512"/>
        <end position="521"/>
    </location>
</feature>
<reference evidence="4" key="1">
    <citation type="submission" date="2021-11" db="EMBL/GenBank/DDBJ databases">
        <authorList>
            <consortium name="Genoscope - CEA"/>
            <person name="William W."/>
        </authorList>
    </citation>
    <scope>NUCLEOTIDE SEQUENCE</scope>
</reference>
<dbReference type="InterPro" id="IPR055213">
    <property type="entry name" value="IML1_double_psi_beta_barrel"/>
</dbReference>
<dbReference type="OrthoDB" id="39497at2759"/>
<feature type="compositionally biased region" description="Basic and acidic residues" evidence="1">
    <location>
        <begin position="579"/>
        <end position="593"/>
    </location>
</feature>
<feature type="compositionally biased region" description="Polar residues" evidence="1">
    <location>
        <begin position="622"/>
        <end position="640"/>
    </location>
</feature>
<dbReference type="PANTHER" id="PTHR13179">
    <property type="entry name" value="DEP DOMAIN CONTAINING PROTEIN 5"/>
    <property type="match status" value="1"/>
</dbReference>
<evidence type="ECO:0008006" key="6">
    <source>
        <dbReference type="Google" id="ProtNLM"/>
    </source>
</evidence>
<dbReference type="Pfam" id="PF12257">
    <property type="entry name" value="IML1"/>
    <property type="match status" value="1"/>
</dbReference>
<organism evidence="4 5">
    <name type="scientific">Pelagomonas calceolata</name>
    <dbReference type="NCBI Taxonomy" id="35677"/>
    <lineage>
        <taxon>Eukaryota</taxon>
        <taxon>Sar</taxon>
        <taxon>Stramenopiles</taxon>
        <taxon>Ochrophyta</taxon>
        <taxon>Pelagophyceae</taxon>
        <taxon>Pelagomonadales</taxon>
        <taxon>Pelagomonadaceae</taxon>
        <taxon>Pelagomonas</taxon>
    </lineage>
</organism>
<dbReference type="GO" id="GO:0005096">
    <property type="term" value="F:GTPase activator activity"/>
    <property type="evidence" value="ECO:0007669"/>
    <property type="project" value="InterPro"/>
</dbReference>
<dbReference type="InterPro" id="IPR048255">
    <property type="entry name" value="IML1_N"/>
</dbReference>
<feature type="region of interest" description="Disordered" evidence="1">
    <location>
        <begin position="1348"/>
        <end position="1427"/>
    </location>
</feature>
<feature type="compositionally biased region" description="Low complexity" evidence="1">
    <location>
        <begin position="641"/>
        <end position="650"/>
    </location>
</feature>
<evidence type="ECO:0000259" key="3">
    <source>
        <dbReference type="Pfam" id="PF23013"/>
    </source>
</evidence>
<evidence type="ECO:0000259" key="2">
    <source>
        <dbReference type="Pfam" id="PF12257"/>
    </source>
</evidence>
<dbReference type="Pfam" id="PF23013">
    <property type="entry name" value="IML1_N"/>
    <property type="match status" value="1"/>
</dbReference>
<evidence type="ECO:0000256" key="1">
    <source>
        <dbReference type="SAM" id="MobiDB-lite"/>
    </source>
</evidence>
<dbReference type="GO" id="GO:0010508">
    <property type="term" value="P:positive regulation of autophagy"/>
    <property type="evidence" value="ECO:0007669"/>
    <property type="project" value="TreeGrafter"/>
</dbReference>
<dbReference type="InterPro" id="IPR027244">
    <property type="entry name" value="IML1"/>
</dbReference>
<evidence type="ECO:0000313" key="5">
    <source>
        <dbReference type="Proteomes" id="UP000789595"/>
    </source>
</evidence>
<proteinExistence type="predicted"/>
<dbReference type="GO" id="GO:1990130">
    <property type="term" value="C:GATOR1 complex"/>
    <property type="evidence" value="ECO:0007669"/>
    <property type="project" value="TreeGrafter"/>
</dbReference>
<feature type="domain" description="IML1 N-terminal double psi beta-barrel" evidence="3">
    <location>
        <begin position="38"/>
        <end position="124"/>
    </location>
</feature>
<feature type="domain" description="Vacuolar membrane-associated protein Iml1 N-terminal" evidence="2">
    <location>
        <begin position="139"/>
        <end position="405"/>
    </location>
</feature>
<feature type="compositionally biased region" description="Polar residues" evidence="1">
    <location>
        <begin position="529"/>
        <end position="555"/>
    </location>
</feature>
<feature type="region of interest" description="Disordered" evidence="1">
    <location>
        <begin position="622"/>
        <end position="662"/>
    </location>
</feature>
<evidence type="ECO:0000313" key="4">
    <source>
        <dbReference type="EMBL" id="CAH0370888.1"/>
    </source>
</evidence>
<protein>
    <recommendedName>
        <fullName evidence="6">Vacuolar membrane-associated protein IML1</fullName>
    </recommendedName>
</protein>
<accession>A0A8J2SFD8</accession>
<dbReference type="Proteomes" id="UP000789595">
    <property type="component" value="Unassembled WGS sequence"/>
</dbReference>
<feature type="compositionally biased region" description="Low complexity" evidence="1">
    <location>
        <begin position="1407"/>
        <end position="1416"/>
    </location>
</feature>
<name>A0A8J2SFD8_9STRA</name>
<keyword evidence="5" id="KW-1185">Reference proteome</keyword>
<dbReference type="GO" id="GO:1904262">
    <property type="term" value="P:negative regulation of TORC1 signaling"/>
    <property type="evidence" value="ECO:0007669"/>
    <property type="project" value="TreeGrafter"/>
</dbReference>
<dbReference type="EMBL" id="CAKKNE010000003">
    <property type="protein sequence ID" value="CAH0370888.1"/>
    <property type="molecule type" value="Genomic_DNA"/>
</dbReference>
<gene>
    <name evidence="4" type="ORF">PECAL_3P08010</name>
</gene>
<feature type="region of interest" description="Disordered" evidence="1">
    <location>
        <begin position="505"/>
        <end position="556"/>
    </location>
</feature>
<dbReference type="PANTHER" id="PTHR13179:SF8">
    <property type="entry name" value="GATOR COMPLEX PROTEIN DEPDC5"/>
    <property type="match status" value="1"/>
</dbReference>
<comment type="caution">
    <text evidence="4">The sequence shown here is derived from an EMBL/GenBank/DDBJ whole genome shotgun (WGS) entry which is preliminary data.</text>
</comment>
<sequence length="1427" mass="157192">MRRSASDLAFLYIRDAAQEKKMETSPEQKPAEEPQTSTVKVFVHDSSFSSEELLVSPTAFPDVKDGGVVFVDFSTKNNESARVVLRATLMKDEDETTKSKRFALSLLKPVAEAFDVAPWADASVEPCNDPANEAAAEYVEFMFKDQFVSRADLWRFKRLVIGRTLHVGQHVAVGGMRASTNVLRAKESCGVLASGCVVASTRLTFRTRSSRIFWLVQLSYESWEPTGGADGATHVERLVDGFAAPLLQRWRKLDVNHSLSVVLFARVSGGGIERHRDVYRVVLENEAASKAEPATLVSALKRELVAFAASLASVVPPNELRVCRAADGNVLEAINLTLNVLEKHYMDRDVQRTGNSIVLISAGSGVFAVDARLARVTKQRMMDNGIGMDMLSLAVPPLHTAPIFMHRGINNTKATAYEVPHWINLSFVDPERAADALAWVAAAAPRRARDGWRMARLDLLTTEPEEEELKPVVDQEQQVRLRALAQRRRRVPDLLAHLVGAELDTSQPPLQRPRRFIQQKKSSRDRQESVSFGSPGNLAQSLGHASNEDASSLASSAGAPWRPWLHLGSPSDSGVSLSWRDKSTPDDTPDQTHRRTPSMLSEEDDEALPYAYDVAASFAGSLSTTASKSPPVSRRTLSGSQQRPRQLATRPRPPPTPAPEDLAAKFDAHDMMAYYGDPADETPHIKPSRTITGEFGSPPQESSFLARSQPPMRRRRGASFGDPITKGQSPPRPIPGAGLLGGSQAIAAARPPPPRPTKQRRPSDETRLVNKKASPPRQGASLLHNELASQEKRQQTSKASRVHQEDPDRLADAPAHLRFVNPFRKDDEFDVLQRLSHNRRRWSHVFPDGEDEFQLAEAGRVPGPNWRSLSTPAVLPVETDVLPEDFGRANAFEEANHSIVFTVSTDEAAAETVAQMVAQRIAGDYQLVEDAQERPPSLRRDASQPTLEGRVAQQMDRSLHNARDLFPPSQRRRSRTQKPSIYTLSMGHRIQVLAYNRVERRVDVRAYRSRFGSNADPANRFDYQYGLWCGETGTFETKKQTFLKYPAPETNWNTLDQVLAGYLPPSVTLESVKLRRVLLAVVPPRLQDDLEGDDYATRFSKFEAFLNGKRRQGEAPLDVGRVEGSTSLYRRPRLLGLGLESDGGWRDEWLALECDSVVARDRCYRLALHWLLCSGHVVGDFLQAVRRRATQLRLTLVQVPEYTVRVNIHPFIAHVPILNGALKSQKVSAAVERALTARLDFVRDSASAVAASSAAQRTPRNGTKGVVTRQYVHRGGAAFVRADDGGGLLWIRNRLRRETGPAAELLKSLRAHAAVLRALVSVVDSIGLPEEKTSTIVDRVADYLVAAPDEDAPVPSSRLASDTPMRRPDSPGVLERVASMQTPAKDSRPPTPVPPSAGGSPLGGSSSGRKPSSPVGIGSSGRKLDLL</sequence>
<feature type="compositionally biased region" description="Basic and acidic residues" evidence="1">
    <location>
        <begin position="802"/>
        <end position="811"/>
    </location>
</feature>
<feature type="region of interest" description="Disordered" evidence="1">
    <location>
        <begin position="572"/>
        <end position="604"/>
    </location>
</feature>